<proteinExistence type="predicted"/>
<sequence length="179" mass="20541">MYLPPQYHRLTKEKLKQEEELLSCIQDNLEKSEQLTKNMMSILSAYDSHHIKLENSIIPVHKQTDNLQWLQDNLEKTLSILDHIISSYHVASDTYSPDSPELNKVKVGVRTMNRNGRSLSPNLQGVGPKGIWSPGVMETSDGFSGTDLRTKLVYRRASQTLFCKISNCLKVFIRFIDEF</sequence>
<evidence type="ECO:0000313" key="2">
    <source>
        <dbReference type="Proteomes" id="UP000694416"/>
    </source>
</evidence>
<organism evidence="1 2">
    <name type="scientific">Piliocolobus tephrosceles</name>
    <name type="common">Ugandan red Colobus</name>
    <dbReference type="NCBI Taxonomy" id="591936"/>
    <lineage>
        <taxon>Eukaryota</taxon>
        <taxon>Metazoa</taxon>
        <taxon>Chordata</taxon>
        <taxon>Craniata</taxon>
        <taxon>Vertebrata</taxon>
        <taxon>Euteleostomi</taxon>
        <taxon>Mammalia</taxon>
        <taxon>Eutheria</taxon>
        <taxon>Euarchontoglires</taxon>
        <taxon>Primates</taxon>
        <taxon>Haplorrhini</taxon>
        <taxon>Catarrhini</taxon>
        <taxon>Cercopithecidae</taxon>
        <taxon>Colobinae</taxon>
        <taxon>Piliocolobus</taxon>
    </lineage>
</organism>
<evidence type="ECO:0000313" key="1">
    <source>
        <dbReference type="Ensembl" id="ENSPTEP00000035773.1"/>
    </source>
</evidence>
<reference evidence="1" key="1">
    <citation type="submission" date="2025-08" db="UniProtKB">
        <authorList>
            <consortium name="Ensembl"/>
        </authorList>
    </citation>
    <scope>IDENTIFICATION</scope>
</reference>
<name>A0A8C9IU25_9PRIM</name>
<protein>
    <submittedName>
        <fullName evidence="1">Uncharacterized protein</fullName>
    </submittedName>
</protein>
<reference evidence="1" key="2">
    <citation type="submission" date="2025-09" db="UniProtKB">
        <authorList>
            <consortium name="Ensembl"/>
        </authorList>
    </citation>
    <scope>IDENTIFICATION</scope>
</reference>
<dbReference type="Ensembl" id="ENSPTET00000048639.1">
    <property type="protein sequence ID" value="ENSPTEP00000035773.1"/>
    <property type="gene ID" value="ENSPTEG00000033711.1"/>
</dbReference>
<dbReference type="AlphaFoldDB" id="A0A8C9IU25"/>
<keyword evidence="2" id="KW-1185">Reference proteome</keyword>
<accession>A0A8C9IU25</accession>
<dbReference type="Proteomes" id="UP000694416">
    <property type="component" value="Unplaced"/>
</dbReference>